<dbReference type="Proteomes" id="UP001050691">
    <property type="component" value="Unassembled WGS sequence"/>
</dbReference>
<comment type="caution">
    <text evidence="1">The sequence shown here is derived from an EMBL/GenBank/DDBJ whole genome shotgun (WGS) entry which is preliminary data.</text>
</comment>
<keyword evidence="2" id="KW-1185">Reference proteome</keyword>
<sequence length="324" mass="37014">MADTLPVELVYIILSWTALSSSQDASTLCRISRDIFNVIIPISYHTIVLLEPHDTRSLDLALSSPARGDVYRKNVRCISLARYGPAPDLKSCKHLQHVALFAYDAPAKTTLSLAIPTLTHLTIYDQSRHFLLALPLTTSLTHLIVSPQFLLLIQDLSQTNLPNLTHFLTPLLTNGGLACERAYRRLIHQLLQGVWQNLRIIGLMTFRVEARKAVSADVSRSDILKMLRVDEKETKLAVFPRRFVINGQDWRNECGDNYAMNIWKTAERLIEDLRFVLMPLIHLQNQYPLFQNITKISNPISTWNTNFMRGFWFSSLITHRTPPV</sequence>
<name>A0AAV5ABN9_9AGAM</name>
<gene>
    <name evidence="1" type="ORF">Clacol_004274</name>
</gene>
<evidence type="ECO:0000313" key="2">
    <source>
        <dbReference type="Proteomes" id="UP001050691"/>
    </source>
</evidence>
<organism evidence="1 2">
    <name type="scientific">Clathrus columnatus</name>
    <dbReference type="NCBI Taxonomy" id="1419009"/>
    <lineage>
        <taxon>Eukaryota</taxon>
        <taxon>Fungi</taxon>
        <taxon>Dikarya</taxon>
        <taxon>Basidiomycota</taxon>
        <taxon>Agaricomycotina</taxon>
        <taxon>Agaricomycetes</taxon>
        <taxon>Phallomycetidae</taxon>
        <taxon>Phallales</taxon>
        <taxon>Clathraceae</taxon>
        <taxon>Clathrus</taxon>
    </lineage>
</organism>
<reference evidence="1" key="1">
    <citation type="submission" date="2021-10" db="EMBL/GenBank/DDBJ databases">
        <title>De novo Genome Assembly of Clathrus columnatus (Basidiomycota, Fungi) Using Illumina and Nanopore Sequence Data.</title>
        <authorList>
            <person name="Ogiso-Tanaka E."/>
            <person name="Itagaki H."/>
            <person name="Hosoya T."/>
            <person name="Hosaka K."/>
        </authorList>
    </citation>
    <scope>NUCLEOTIDE SEQUENCE</scope>
    <source>
        <strain evidence="1">MO-923</strain>
    </source>
</reference>
<proteinExistence type="predicted"/>
<dbReference type="EMBL" id="BPWL01000004">
    <property type="protein sequence ID" value="GJJ10048.1"/>
    <property type="molecule type" value="Genomic_DNA"/>
</dbReference>
<accession>A0AAV5ABN9</accession>
<evidence type="ECO:0000313" key="1">
    <source>
        <dbReference type="EMBL" id="GJJ10048.1"/>
    </source>
</evidence>
<protein>
    <recommendedName>
        <fullName evidence="3">F-box domain-containing protein</fullName>
    </recommendedName>
</protein>
<evidence type="ECO:0008006" key="3">
    <source>
        <dbReference type="Google" id="ProtNLM"/>
    </source>
</evidence>
<dbReference type="AlphaFoldDB" id="A0AAV5ABN9"/>